<feature type="domain" description="UmuC" evidence="17">
    <location>
        <begin position="14"/>
        <end position="194"/>
    </location>
</feature>
<dbReference type="HAMAP" id="MF_01113">
    <property type="entry name" value="DNApol_IV"/>
    <property type="match status" value="1"/>
</dbReference>
<evidence type="ECO:0000256" key="1">
    <source>
        <dbReference type="ARBA" id="ARBA00004496"/>
    </source>
</evidence>
<evidence type="ECO:0000256" key="7">
    <source>
        <dbReference type="ARBA" id="ARBA00022695"/>
    </source>
</evidence>
<comment type="cofactor">
    <cofactor evidence="16">
        <name>Mg(2+)</name>
        <dbReference type="ChEBI" id="CHEBI:18420"/>
    </cofactor>
    <text evidence="16">Binds 2 magnesium ions per subunit.</text>
</comment>
<dbReference type="Pfam" id="PF00817">
    <property type="entry name" value="IMS"/>
    <property type="match status" value="1"/>
</dbReference>
<evidence type="ECO:0000256" key="12">
    <source>
        <dbReference type="ARBA" id="ARBA00022932"/>
    </source>
</evidence>
<gene>
    <name evidence="16 19" type="primary">dinB</name>
    <name evidence="18" type="ORF">GKO46_00535</name>
    <name evidence="19" type="ORF">GKO48_08685</name>
</gene>
<dbReference type="EMBL" id="CP046147">
    <property type="protein sequence ID" value="WFG39691.1"/>
    <property type="molecule type" value="Genomic_DNA"/>
</dbReference>
<comment type="subcellular location">
    <subcellularLocation>
        <location evidence="1 16">Cytoplasm</location>
    </subcellularLocation>
</comment>
<keyword evidence="8 16" id="KW-0235">DNA replication</keyword>
<dbReference type="NCBIfam" id="NF002677">
    <property type="entry name" value="PRK02406.1"/>
    <property type="match status" value="1"/>
</dbReference>
<feature type="binding site" evidence="16">
    <location>
        <position position="18"/>
    </location>
    <ligand>
        <name>Mg(2+)</name>
        <dbReference type="ChEBI" id="CHEBI:18420"/>
    </ligand>
</feature>
<sequence>MPDDSINFDKERVIFHIDLDAFYVEVERQNDPNLRGKAVVIGGTGPRGVVATASYEARKFGVHSAMATAVARRLCPTAIFMRGNHELYRNVSKKFMNILREYSPNVVPVSVDEAYLDMTGTERLYGEPIDAADTIRKAVRDALGLPASIGIGPSKLVAKVSSEHAKPDGVFQVRQQEAEAFFAPQPVRNLPGIGPKAGEALAKLQISTLGELATAPIGPLRRALGPNNAAHVQRRARGIDNAPLRERVKAKSISAETTFETDVSSRSELEKSLKKLCERVGTRLRKSGQRARGASIKLRYGDFTTITRQRTFQAPGDGDQLIYDTAHALLVTAMRQRGDAIRLIGVGVSGLGEQAAQLSLLDQNPMADSDTSEAIDTIRDRFGSESISRGSV</sequence>
<feature type="active site" evidence="16">
    <location>
        <position position="113"/>
    </location>
</feature>
<dbReference type="Gene3D" id="3.30.1490.100">
    <property type="entry name" value="DNA polymerase, Y-family, little finger domain"/>
    <property type="match status" value="1"/>
</dbReference>
<keyword evidence="10 16" id="KW-0227">DNA damage</keyword>
<dbReference type="PROSITE" id="PS50173">
    <property type="entry name" value="UMUC"/>
    <property type="match status" value="1"/>
</dbReference>
<dbReference type="GO" id="GO:0003684">
    <property type="term" value="F:damaged DNA binding"/>
    <property type="evidence" value="ECO:0007669"/>
    <property type="project" value="InterPro"/>
</dbReference>
<reference evidence="20" key="3">
    <citation type="submission" date="2023-06" db="EMBL/GenBank/DDBJ databases">
        <title>Pangenomics reveal diversification of enzyme families and niche specialization in globally abundant SAR202 bacteria.</title>
        <authorList>
            <person name="Saw J.H.W."/>
        </authorList>
    </citation>
    <scope>NUCLEOTIDE SEQUENCE [LARGE SCALE GENOMIC DNA]</scope>
    <source>
        <strain evidence="20">JH1073</strain>
    </source>
</reference>
<evidence type="ECO:0000256" key="14">
    <source>
        <dbReference type="ARBA" id="ARBA00023204"/>
    </source>
</evidence>
<dbReference type="PANTHER" id="PTHR11076:SF33">
    <property type="entry name" value="DNA POLYMERASE KAPPA"/>
    <property type="match status" value="1"/>
</dbReference>
<keyword evidence="13 16" id="KW-0238">DNA-binding</keyword>
<dbReference type="GO" id="GO:0003887">
    <property type="term" value="F:DNA-directed DNA polymerase activity"/>
    <property type="evidence" value="ECO:0007669"/>
    <property type="project" value="UniProtKB-UniRule"/>
</dbReference>
<protein>
    <recommendedName>
        <fullName evidence="16">DNA polymerase IV</fullName>
        <shortName evidence="16">Pol IV</shortName>
        <ecNumber evidence="16">2.7.7.7</ecNumber>
    </recommendedName>
</protein>
<dbReference type="Gene3D" id="3.40.1170.60">
    <property type="match status" value="1"/>
</dbReference>
<evidence type="ECO:0000256" key="6">
    <source>
        <dbReference type="ARBA" id="ARBA00022679"/>
    </source>
</evidence>
<evidence type="ECO:0000256" key="8">
    <source>
        <dbReference type="ARBA" id="ARBA00022705"/>
    </source>
</evidence>
<evidence type="ECO:0000256" key="11">
    <source>
        <dbReference type="ARBA" id="ARBA00022842"/>
    </source>
</evidence>
<comment type="similarity">
    <text evidence="2 16">Belongs to the DNA polymerase type-Y family.</text>
</comment>
<dbReference type="SUPFAM" id="SSF56672">
    <property type="entry name" value="DNA/RNA polymerases"/>
    <property type="match status" value="1"/>
</dbReference>
<comment type="subunit">
    <text evidence="3 16">Monomer.</text>
</comment>
<keyword evidence="6 16" id="KW-0808">Transferase</keyword>
<evidence type="ECO:0000256" key="2">
    <source>
        <dbReference type="ARBA" id="ARBA00010945"/>
    </source>
</evidence>
<dbReference type="GO" id="GO:0000287">
    <property type="term" value="F:magnesium ion binding"/>
    <property type="evidence" value="ECO:0007669"/>
    <property type="project" value="UniProtKB-UniRule"/>
</dbReference>
<keyword evidence="14 16" id="KW-0234">DNA repair</keyword>
<dbReference type="PROSITE" id="PS51300">
    <property type="entry name" value="NIRD"/>
    <property type="match status" value="1"/>
</dbReference>
<dbReference type="InterPro" id="IPR022880">
    <property type="entry name" value="DNApol_IV"/>
</dbReference>
<evidence type="ECO:0000256" key="10">
    <source>
        <dbReference type="ARBA" id="ARBA00022763"/>
    </source>
</evidence>
<dbReference type="Proteomes" id="UP001219901">
    <property type="component" value="Chromosome"/>
</dbReference>
<dbReference type="GO" id="GO:0005829">
    <property type="term" value="C:cytosol"/>
    <property type="evidence" value="ECO:0007669"/>
    <property type="project" value="TreeGrafter"/>
</dbReference>
<dbReference type="FunFam" id="3.30.1490.100:FF:000004">
    <property type="entry name" value="DNA polymerase IV"/>
    <property type="match status" value="1"/>
</dbReference>
<evidence type="ECO:0000256" key="13">
    <source>
        <dbReference type="ARBA" id="ARBA00023125"/>
    </source>
</evidence>
<evidence type="ECO:0000256" key="16">
    <source>
        <dbReference type="HAMAP-Rule" id="MF_01113"/>
    </source>
</evidence>
<dbReference type="RefSeq" id="WP_342823649.1">
    <property type="nucleotide sequence ID" value="NZ_CP046146.1"/>
</dbReference>
<keyword evidence="9 16" id="KW-0479">Metal-binding</keyword>
<dbReference type="EC" id="2.7.7.7" evidence="16"/>
<dbReference type="Gene3D" id="3.30.70.270">
    <property type="match status" value="1"/>
</dbReference>
<evidence type="ECO:0000256" key="5">
    <source>
        <dbReference type="ARBA" id="ARBA00022490"/>
    </source>
</evidence>
<evidence type="ECO:0000259" key="17">
    <source>
        <dbReference type="PROSITE" id="PS50173"/>
    </source>
</evidence>
<evidence type="ECO:0000256" key="9">
    <source>
        <dbReference type="ARBA" id="ARBA00022723"/>
    </source>
</evidence>
<reference evidence="19" key="2">
    <citation type="journal article" date="2023" name="Nat. Commun.">
        <title>Cultivation of marine bacteria of the SAR202 clade.</title>
        <authorList>
            <person name="Lim Y."/>
            <person name="Seo J.H."/>
            <person name="Giovannoni S.J."/>
            <person name="Kang I."/>
            <person name="Cho J.C."/>
        </authorList>
    </citation>
    <scope>NUCLEOTIDE SEQUENCE</scope>
    <source>
        <strain evidence="19">JH1073</strain>
    </source>
</reference>
<keyword evidence="11 16" id="KW-0460">Magnesium</keyword>
<evidence type="ECO:0000313" key="18">
    <source>
        <dbReference type="EMBL" id="MDG0865558.1"/>
    </source>
</evidence>
<dbReference type="CDD" id="cd03586">
    <property type="entry name" value="PolY_Pol_IV_kappa"/>
    <property type="match status" value="1"/>
</dbReference>
<keyword evidence="7 16" id="KW-0548">Nucleotidyltransferase</keyword>
<dbReference type="AlphaFoldDB" id="A0AAJ5ZJ42"/>
<dbReference type="InterPro" id="IPR050116">
    <property type="entry name" value="DNA_polymerase-Y"/>
</dbReference>
<dbReference type="GO" id="GO:0042276">
    <property type="term" value="P:error-prone translesion synthesis"/>
    <property type="evidence" value="ECO:0007669"/>
    <property type="project" value="TreeGrafter"/>
</dbReference>
<keyword evidence="20" id="KW-1185">Reference proteome</keyword>
<dbReference type="InterPro" id="IPR017961">
    <property type="entry name" value="DNA_pol_Y-fam_little_finger"/>
</dbReference>
<dbReference type="Gene3D" id="1.10.150.20">
    <property type="entry name" value="5' to 3' exonuclease, C-terminal subdomain"/>
    <property type="match status" value="1"/>
</dbReference>
<evidence type="ECO:0000313" key="21">
    <source>
        <dbReference type="Proteomes" id="UP001321249"/>
    </source>
</evidence>
<reference evidence="20 21" key="1">
    <citation type="submission" date="2019-11" db="EMBL/GenBank/DDBJ databases">
        <authorList>
            <person name="Cho J.-C."/>
        </authorList>
    </citation>
    <scope>NUCLEOTIDE SEQUENCE [LARGE SCALE GENOMIC DNA]</scope>
    <source>
        <strain evidence="19 20">JH1073</strain>
        <strain evidence="18 21">JH702</strain>
    </source>
</reference>
<dbReference type="Pfam" id="PF11798">
    <property type="entry name" value="IMS_HHH"/>
    <property type="match status" value="1"/>
</dbReference>
<dbReference type="InterPro" id="IPR024728">
    <property type="entry name" value="PolY_HhH_motif"/>
</dbReference>
<keyword evidence="5 16" id="KW-0963">Cytoplasm</keyword>
<dbReference type="SUPFAM" id="SSF100879">
    <property type="entry name" value="Lesion bypass DNA polymerase (Y-family), little finger domain"/>
    <property type="match status" value="1"/>
</dbReference>
<dbReference type="Proteomes" id="UP001321249">
    <property type="component" value="Unassembled WGS sequence"/>
</dbReference>
<dbReference type="InterPro" id="IPR036775">
    <property type="entry name" value="DNA_pol_Y-fam_lit_finger_sf"/>
</dbReference>
<dbReference type="GO" id="GO:0009432">
    <property type="term" value="P:SOS response"/>
    <property type="evidence" value="ECO:0007669"/>
    <property type="project" value="TreeGrafter"/>
</dbReference>
<evidence type="ECO:0000313" key="19">
    <source>
        <dbReference type="EMBL" id="WFG39691.1"/>
    </source>
</evidence>
<evidence type="ECO:0000256" key="15">
    <source>
        <dbReference type="ARBA" id="ARBA00049244"/>
    </source>
</evidence>
<organism evidence="19 20">
    <name type="scientific">Candidatus Lucifugimonas marina</name>
    <dbReference type="NCBI Taxonomy" id="3038979"/>
    <lineage>
        <taxon>Bacteria</taxon>
        <taxon>Bacillati</taxon>
        <taxon>Chloroflexota</taxon>
        <taxon>Dehalococcoidia</taxon>
        <taxon>SAR202 cluster</taxon>
        <taxon>Candidatus Lucifugimonadales</taxon>
        <taxon>Candidatus Lucifugimonadaceae</taxon>
        <taxon>Candidatus Lucifugimonas</taxon>
    </lineage>
</organism>
<dbReference type="InterPro" id="IPR043502">
    <property type="entry name" value="DNA/RNA_pol_sf"/>
</dbReference>
<evidence type="ECO:0000256" key="4">
    <source>
        <dbReference type="ARBA" id="ARBA00022457"/>
    </source>
</evidence>
<dbReference type="PANTHER" id="PTHR11076">
    <property type="entry name" value="DNA REPAIR POLYMERASE UMUC / TRANSFERASE FAMILY MEMBER"/>
    <property type="match status" value="1"/>
</dbReference>
<keyword evidence="4 16" id="KW-0515">Mutator protein</keyword>
<proteinExistence type="inferred from homology"/>
<evidence type="ECO:0000313" key="20">
    <source>
        <dbReference type="Proteomes" id="UP001219901"/>
    </source>
</evidence>
<keyword evidence="12 16" id="KW-0239">DNA-directed DNA polymerase</keyword>
<accession>A0AAJ5ZJ42</accession>
<dbReference type="EMBL" id="WMBE01000001">
    <property type="protein sequence ID" value="MDG0865558.1"/>
    <property type="molecule type" value="Genomic_DNA"/>
</dbReference>
<feature type="binding site" evidence="16">
    <location>
        <position position="112"/>
    </location>
    <ligand>
        <name>Mg(2+)</name>
        <dbReference type="ChEBI" id="CHEBI:18420"/>
    </ligand>
</feature>
<comment type="catalytic activity">
    <reaction evidence="15 16">
        <text>DNA(n) + a 2'-deoxyribonucleoside 5'-triphosphate = DNA(n+1) + diphosphate</text>
        <dbReference type="Rhea" id="RHEA:22508"/>
        <dbReference type="Rhea" id="RHEA-COMP:17339"/>
        <dbReference type="Rhea" id="RHEA-COMP:17340"/>
        <dbReference type="ChEBI" id="CHEBI:33019"/>
        <dbReference type="ChEBI" id="CHEBI:61560"/>
        <dbReference type="ChEBI" id="CHEBI:173112"/>
        <dbReference type="EC" id="2.7.7.7"/>
    </reaction>
</comment>
<feature type="site" description="Substrate discrimination" evidence="16">
    <location>
        <position position="23"/>
    </location>
</feature>
<dbReference type="InterPro" id="IPR001126">
    <property type="entry name" value="UmuC"/>
</dbReference>
<evidence type="ECO:0000256" key="3">
    <source>
        <dbReference type="ARBA" id="ARBA00011245"/>
    </source>
</evidence>
<dbReference type="FunFam" id="3.40.1170.60:FF:000001">
    <property type="entry name" value="DNA polymerase IV"/>
    <property type="match status" value="1"/>
</dbReference>
<dbReference type="GO" id="GO:0006281">
    <property type="term" value="P:DNA repair"/>
    <property type="evidence" value="ECO:0007669"/>
    <property type="project" value="UniProtKB-UniRule"/>
</dbReference>
<dbReference type="GO" id="GO:0006261">
    <property type="term" value="P:DNA-templated DNA replication"/>
    <property type="evidence" value="ECO:0007669"/>
    <property type="project" value="UniProtKB-UniRule"/>
</dbReference>
<comment type="function">
    <text evidence="16">Poorly processive, error-prone DNA polymerase involved in untargeted mutagenesis. Copies undamaged DNA at stalled replication forks, which arise in vivo from mismatched or misaligned primer ends. These misaligned primers can be extended by PolIV. Exhibits no 3'-5' exonuclease (proofreading) activity. May be involved in translesional synthesis, in conjunction with the beta clamp from PolIII.</text>
</comment>
<name>A0AAJ5ZJ42_9CHLR</name>
<dbReference type="InterPro" id="IPR043128">
    <property type="entry name" value="Rev_trsase/Diguanyl_cyclase"/>
</dbReference>
<dbReference type="Pfam" id="PF11799">
    <property type="entry name" value="IMS_C"/>
    <property type="match status" value="1"/>
</dbReference>